<accession>A0A2T6B4U5</accession>
<name>A0A2T6B4U5_9RHOB</name>
<dbReference type="Proteomes" id="UP000244224">
    <property type="component" value="Unassembled WGS sequence"/>
</dbReference>
<reference evidence="1 2" key="1">
    <citation type="submission" date="2018-04" db="EMBL/GenBank/DDBJ databases">
        <title>Genomic Encyclopedia of Archaeal and Bacterial Type Strains, Phase II (KMG-II): from individual species to whole genera.</title>
        <authorList>
            <person name="Goeker M."/>
        </authorList>
    </citation>
    <scope>NUCLEOTIDE SEQUENCE [LARGE SCALE GENOMIC DNA]</scope>
    <source>
        <strain evidence="1 2">DSM 21823</strain>
    </source>
</reference>
<gene>
    <name evidence="1" type="ORF">C8N34_104215</name>
</gene>
<comment type="caution">
    <text evidence="1">The sequence shown here is derived from an EMBL/GenBank/DDBJ whole genome shotgun (WGS) entry which is preliminary data.</text>
</comment>
<dbReference type="RefSeq" id="WP_108128471.1">
    <property type="nucleotide sequence ID" value="NZ_QBKP01000004.1"/>
</dbReference>
<dbReference type="EMBL" id="QBKP01000004">
    <property type="protein sequence ID" value="PTX51096.1"/>
    <property type="molecule type" value="Genomic_DNA"/>
</dbReference>
<proteinExistence type="predicted"/>
<dbReference type="OrthoDB" id="285836at2"/>
<keyword evidence="2" id="KW-1185">Reference proteome</keyword>
<dbReference type="InterPro" id="IPR007236">
    <property type="entry name" value="SlyX"/>
</dbReference>
<organism evidence="1 2">
    <name type="scientific">Gemmobacter caeni</name>
    <dbReference type="NCBI Taxonomy" id="589035"/>
    <lineage>
        <taxon>Bacteria</taxon>
        <taxon>Pseudomonadati</taxon>
        <taxon>Pseudomonadota</taxon>
        <taxon>Alphaproteobacteria</taxon>
        <taxon>Rhodobacterales</taxon>
        <taxon>Paracoccaceae</taxon>
        <taxon>Gemmobacter</taxon>
    </lineage>
</organism>
<sequence>MDRITTLEEQLAHLARMVEDLSDIVVRQSREMDIMARRIGLLMEREAEREAEGGSIPLADQKPPHW</sequence>
<dbReference type="Pfam" id="PF04102">
    <property type="entry name" value="SlyX"/>
    <property type="match status" value="1"/>
</dbReference>
<evidence type="ECO:0000313" key="2">
    <source>
        <dbReference type="Proteomes" id="UP000244224"/>
    </source>
</evidence>
<protein>
    <submittedName>
        <fullName evidence="1">SlyX protein</fullName>
    </submittedName>
</protein>
<evidence type="ECO:0000313" key="1">
    <source>
        <dbReference type="EMBL" id="PTX51096.1"/>
    </source>
</evidence>
<dbReference type="AlphaFoldDB" id="A0A2T6B4U5"/>